<keyword evidence="2" id="KW-1185">Reference proteome</keyword>
<protein>
    <submittedName>
        <fullName evidence="1">GNAT family N-acetyltransferase</fullName>
    </submittedName>
</protein>
<reference evidence="1" key="1">
    <citation type="submission" date="2024-03" db="EMBL/GenBank/DDBJ databases">
        <title>Novel Streptomyces species of biotechnological and ecological value are a feature of Machair soil.</title>
        <authorList>
            <person name="Prole J.R."/>
            <person name="Goodfellow M."/>
            <person name="Allenby N."/>
            <person name="Ward A.C."/>
        </authorList>
    </citation>
    <scope>NUCLEOTIDE SEQUENCE</scope>
    <source>
        <strain evidence="1">MS2.AVA.5</strain>
    </source>
</reference>
<name>A0ACC6PR51_9ACTN</name>
<sequence>MTTTLRPTGPLQHEADGAQSRTFVVCVNSRPVGSVEIATLPALGPRAGTVRSLGIDDADRRRGRGTVAALAAEEVLRCWGCSQVTVSVPPEAVEATRLTVALGYTERSRNMLKTLAAEPPALPEGVEARPMTEPEFRTWWDVQHEDYVTSWSERGLSVAEARAKANADRRRSLPEGLATPGVRLEVLVRQGEVVGHLFVGRREVRPGEEGAFVYDVAVAEAHRGQGHGRSLMLRAEQGALESGKRLLGLHVFAGNAPALGLYTSLGYETTGVNFTKPLL</sequence>
<accession>A0ACC6PR51</accession>
<evidence type="ECO:0000313" key="2">
    <source>
        <dbReference type="Proteomes" id="UP001377168"/>
    </source>
</evidence>
<gene>
    <name evidence="1" type="ORF">WKI67_10570</name>
</gene>
<dbReference type="Proteomes" id="UP001377168">
    <property type="component" value="Unassembled WGS sequence"/>
</dbReference>
<comment type="caution">
    <text evidence="1">The sequence shown here is derived from an EMBL/GenBank/DDBJ whole genome shotgun (WGS) entry which is preliminary data.</text>
</comment>
<organism evidence="1 2">
    <name type="scientific">Streptomyces achmelvichensis</name>
    <dbReference type="NCBI Taxonomy" id="3134111"/>
    <lineage>
        <taxon>Bacteria</taxon>
        <taxon>Bacillati</taxon>
        <taxon>Actinomycetota</taxon>
        <taxon>Actinomycetes</taxon>
        <taxon>Kitasatosporales</taxon>
        <taxon>Streptomycetaceae</taxon>
        <taxon>Streptomyces</taxon>
    </lineage>
</organism>
<proteinExistence type="predicted"/>
<evidence type="ECO:0000313" key="1">
    <source>
        <dbReference type="EMBL" id="MEJ8633834.1"/>
    </source>
</evidence>
<dbReference type="EMBL" id="JBBKAJ010000022">
    <property type="protein sequence ID" value="MEJ8633834.1"/>
    <property type="molecule type" value="Genomic_DNA"/>
</dbReference>